<proteinExistence type="predicted"/>
<comment type="caution">
    <text evidence="1">The sequence shown here is derived from an EMBL/GenBank/DDBJ whole genome shotgun (WGS) entry which is preliminary data.</text>
</comment>
<dbReference type="InterPro" id="IPR052929">
    <property type="entry name" value="RNase_H-like_EbsB-rel"/>
</dbReference>
<keyword evidence="2" id="KW-1185">Reference proteome</keyword>
<dbReference type="EMBL" id="JARKNE010000002">
    <property type="protein sequence ID" value="KAK5841694.1"/>
    <property type="molecule type" value="Genomic_DNA"/>
</dbReference>
<dbReference type="PANTHER" id="PTHR47074:SF73">
    <property type="entry name" value="OS04G0448401 PROTEIN"/>
    <property type="match status" value="1"/>
</dbReference>
<reference evidence="1 2" key="1">
    <citation type="submission" date="2023-03" db="EMBL/GenBank/DDBJ databases">
        <title>WGS of Gossypium arboreum.</title>
        <authorList>
            <person name="Yu D."/>
        </authorList>
    </citation>
    <scope>NUCLEOTIDE SEQUENCE [LARGE SCALE GENOMIC DNA]</scope>
    <source>
        <tissue evidence="1">Leaf</tissue>
    </source>
</reference>
<sequence length="131" mass="14789">MRAFLWDRAAFDECRFNERLWWFCPNKCCVSKSDPRGWCFPPHGWLKFNVSGIAFEGTRGGGGVMRNEEGIVRALFSGPIDAGDSESAVLGAIITALDIFIEIGWKGSAYLIIELGSREVFSWILEKSRRH</sequence>
<dbReference type="Proteomes" id="UP001358586">
    <property type="component" value="Chromosome 2"/>
</dbReference>
<evidence type="ECO:0000313" key="1">
    <source>
        <dbReference type="EMBL" id="KAK5841694.1"/>
    </source>
</evidence>
<accession>A0ABR0QR87</accession>
<organism evidence="1 2">
    <name type="scientific">Gossypium arboreum</name>
    <name type="common">Tree cotton</name>
    <name type="synonym">Gossypium nanking</name>
    <dbReference type="NCBI Taxonomy" id="29729"/>
    <lineage>
        <taxon>Eukaryota</taxon>
        <taxon>Viridiplantae</taxon>
        <taxon>Streptophyta</taxon>
        <taxon>Embryophyta</taxon>
        <taxon>Tracheophyta</taxon>
        <taxon>Spermatophyta</taxon>
        <taxon>Magnoliopsida</taxon>
        <taxon>eudicotyledons</taxon>
        <taxon>Gunneridae</taxon>
        <taxon>Pentapetalae</taxon>
        <taxon>rosids</taxon>
        <taxon>malvids</taxon>
        <taxon>Malvales</taxon>
        <taxon>Malvaceae</taxon>
        <taxon>Malvoideae</taxon>
        <taxon>Gossypium</taxon>
    </lineage>
</organism>
<evidence type="ECO:0008006" key="3">
    <source>
        <dbReference type="Google" id="ProtNLM"/>
    </source>
</evidence>
<protein>
    <recommendedName>
        <fullName evidence="3">RNase H type-1 domain-containing protein</fullName>
    </recommendedName>
</protein>
<dbReference type="PANTHER" id="PTHR47074">
    <property type="entry name" value="BNAC02G40300D PROTEIN"/>
    <property type="match status" value="1"/>
</dbReference>
<gene>
    <name evidence="1" type="ORF">PVK06_004016</name>
</gene>
<name>A0ABR0QR87_GOSAR</name>
<evidence type="ECO:0000313" key="2">
    <source>
        <dbReference type="Proteomes" id="UP001358586"/>
    </source>
</evidence>